<sequence length="428" mass="49283">MSERIKHSKLWDVMWWIFGIFGVIIVLLLIFIFMHFGGFSTGEYGNTKEFAEYAQTIQDITIPTDAKIIALGEATHGNVEFQELKLDVFKQMVEKYDTKAFALESDYGGGEIVNQYIHGGDVTLSEALEALIFPIYKTEQMVELISYMKQYNETAAEGEDLRFYGFDMQNYKYCVVLLNEACEEIGVDNTALQKLMNGENWNPEYNLDARVEIINQVKNELETKENSEKAIRLADILLQHLEFAIQFSKTIGHVDPEGMVLRDKYMAENIKWILQQEQQRGKNHIFISAHNAHVSKKGITGAIMGELLSKELGEDYYVIGTDFYKSNCNLPDGSIYSGKRTDQVFYSHDPLAKTAKMLGLETCWLDFEKIPANSEINELISQNIYMGFLGEGYSWVFRLYRQYRIIEQPLELYDSMIFVSYAHPIKII</sequence>
<name>A0ACC8X9Y2_9FIRM</name>
<keyword evidence="2" id="KW-1185">Reference proteome</keyword>
<dbReference type="EMBL" id="LJHD01000277">
    <property type="protein sequence ID" value="ONI38921.1"/>
    <property type="molecule type" value="Genomic_DNA"/>
</dbReference>
<proteinExistence type="predicted"/>
<dbReference type="Proteomes" id="UP000188637">
    <property type="component" value="Unassembled WGS sequence"/>
</dbReference>
<accession>A0ACC8X9Y2</accession>
<reference evidence="1" key="1">
    <citation type="submission" date="2016-08" db="EMBL/GenBank/DDBJ databases">
        <authorList>
            <person name="Ngugi D.K."/>
            <person name="Miyake S."/>
            <person name="Stingl U."/>
        </authorList>
    </citation>
    <scope>NUCLEOTIDE SEQUENCE</scope>
    <source>
        <strain evidence="1">SCG-D08WGA-EpuloA1</strain>
    </source>
</reference>
<gene>
    <name evidence="1" type="ORF">AN640_02135</name>
</gene>
<protein>
    <submittedName>
        <fullName evidence="1">Erythromycin esterase</fullName>
    </submittedName>
</protein>
<comment type="caution">
    <text evidence="1">The sequence shown here is derived from an EMBL/GenBank/DDBJ whole genome shotgun (WGS) entry which is preliminary data.</text>
</comment>
<evidence type="ECO:0000313" key="2">
    <source>
        <dbReference type="Proteomes" id="UP000188637"/>
    </source>
</evidence>
<evidence type="ECO:0000313" key="1">
    <source>
        <dbReference type="EMBL" id="ONI38921.1"/>
    </source>
</evidence>
<organism evidence="1 2">
    <name type="scientific">Candidatus Epulonipiscium fishelsonii</name>
    <dbReference type="NCBI Taxonomy" id="77094"/>
    <lineage>
        <taxon>Bacteria</taxon>
        <taxon>Bacillati</taxon>
        <taxon>Bacillota</taxon>
        <taxon>Clostridia</taxon>
        <taxon>Lachnospirales</taxon>
        <taxon>Lachnospiraceae</taxon>
        <taxon>Candidatus Epulonipiscium</taxon>
    </lineage>
</organism>